<feature type="region of interest" description="Disordered" evidence="1">
    <location>
        <begin position="119"/>
        <end position="140"/>
    </location>
</feature>
<dbReference type="AlphaFoldDB" id="A0A7J0H0Z2"/>
<sequence length="161" mass="17690">MASHSSNCSTSRETRRKTPHAPKTLGCKGGKLSEDAQRATEAPSGLMRPTETIISGRTKARIREPTLPAWEGLNKKQCKMHVSVDNHTNSKTVAMSKQKRSLEWTRSGVNLRDALNAKQSREGDLRAKINGQKAVDKSKEVPAGSVIRAASIEQREVAPKY</sequence>
<evidence type="ECO:0000256" key="1">
    <source>
        <dbReference type="SAM" id="MobiDB-lite"/>
    </source>
</evidence>
<reference evidence="2 3" key="1">
    <citation type="submission" date="2019-07" db="EMBL/GenBank/DDBJ databases">
        <title>De Novo Assembly of kiwifruit Actinidia rufa.</title>
        <authorList>
            <person name="Sugita-Konishi S."/>
            <person name="Sato K."/>
            <person name="Mori E."/>
            <person name="Abe Y."/>
            <person name="Kisaki G."/>
            <person name="Hamano K."/>
            <person name="Suezawa K."/>
            <person name="Otani M."/>
            <person name="Fukuda T."/>
            <person name="Manabe T."/>
            <person name="Gomi K."/>
            <person name="Tabuchi M."/>
            <person name="Akimitsu K."/>
            <person name="Kataoka I."/>
        </authorList>
    </citation>
    <scope>NUCLEOTIDE SEQUENCE [LARGE SCALE GENOMIC DNA]</scope>
    <source>
        <strain evidence="3">cv. Fuchu</strain>
    </source>
</reference>
<evidence type="ECO:0000313" key="2">
    <source>
        <dbReference type="EMBL" id="GFZ16746.1"/>
    </source>
</evidence>
<feature type="region of interest" description="Disordered" evidence="1">
    <location>
        <begin position="1"/>
        <end position="60"/>
    </location>
</feature>
<feature type="compositionally biased region" description="Polar residues" evidence="1">
    <location>
        <begin position="1"/>
        <end position="11"/>
    </location>
</feature>
<accession>A0A7J0H0Z2</accession>
<name>A0A7J0H0Z2_9ERIC</name>
<dbReference type="EMBL" id="BJWL01000026">
    <property type="protein sequence ID" value="GFZ16746.1"/>
    <property type="molecule type" value="Genomic_DNA"/>
</dbReference>
<comment type="caution">
    <text evidence="2">The sequence shown here is derived from an EMBL/GenBank/DDBJ whole genome shotgun (WGS) entry which is preliminary data.</text>
</comment>
<evidence type="ECO:0000313" key="3">
    <source>
        <dbReference type="Proteomes" id="UP000585474"/>
    </source>
</evidence>
<keyword evidence="3" id="KW-1185">Reference proteome</keyword>
<protein>
    <submittedName>
        <fullName evidence="2">Uncharacterized protein</fullName>
    </submittedName>
</protein>
<proteinExistence type="predicted"/>
<gene>
    <name evidence="2" type="ORF">Acr_26g0000160</name>
</gene>
<organism evidence="2 3">
    <name type="scientific">Actinidia rufa</name>
    <dbReference type="NCBI Taxonomy" id="165716"/>
    <lineage>
        <taxon>Eukaryota</taxon>
        <taxon>Viridiplantae</taxon>
        <taxon>Streptophyta</taxon>
        <taxon>Embryophyta</taxon>
        <taxon>Tracheophyta</taxon>
        <taxon>Spermatophyta</taxon>
        <taxon>Magnoliopsida</taxon>
        <taxon>eudicotyledons</taxon>
        <taxon>Gunneridae</taxon>
        <taxon>Pentapetalae</taxon>
        <taxon>asterids</taxon>
        <taxon>Ericales</taxon>
        <taxon>Actinidiaceae</taxon>
        <taxon>Actinidia</taxon>
    </lineage>
</organism>
<dbReference type="Proteomes" id="UP000585474">
    <property type="component" value="Unassembled WGS sequence"/>
</dbReference>